<dbReference type="STRING" id="1123291.SAMN04490355_1012116"/>
<comment type="pathway">
    <text evidence="2">Porphyrin-containing compound metabolism.</text>
</comment>
<dbReference type="InterPro" id="IPR040523">
    <property type="entry name" value="AsnC_trans_reg2"/>
</dbReference>
<dbReference type="PANTHER" id="PTHR43413:SF1">
    <property type="entry name" value="SIROHEME DECARBOXYLASE NIRL SUBUNIT"/>
    <property type="match status" value="1"/>
</dbReference>
<dbReference type="InterPro" id="IPR053953">
    <property type="entry name" value="NirdL-like_HTH"/>
</dbReference>
<evidence type="ECO:0000313" key="9">
    <source>
        <dbReference type="Proteomes" id="UP000199520"/>
    </source>
</evidence>
<evidence type="ECO:0000256" key="3">
    <source>
        <dbReference type="ARBA" id="ARBA00023457"/>
    </source>
</evidence>
<comment type="catalytic activity">
    <reaction evidence="5">
        <text>siroheme + 2 H(+) = 12,18-didecarboxysiroheme + 2 CO2</text>
        <dbReference type="Rhea" id="RHEA:19093"/>
        <dbReference type="ChEBI" id="CHEBI:15378"/>
        <dbReference type="ChEBI" id="CHEBI:16526"/>
        <dbReference type="ChEBI" id="CHEBI:60052"/>
        <dbReference type="ChEBI" id="CHEBI:140497"/>
        <dbReference type="EC" id="4.1.1.111"/>
    </reaction>
</comment>
<dbReference type="GO" id="GO:0003677">
    <property type="term" value="F:DNA binding"/>
    <property type="evidence" value="ECO:0007669"/>
    <property type="project" value="UniProtKB-KW"/>
</dbReference>
<reference evidence="9" key="1">
    <citation type="submission" date="2016-10" db="EMBL/GenBank/DDBJ databases">
        <authorList>
            <person name="Varghese N."/>
            <person name="Submissions S."/>
        </authorList>
    </citation>
    <scope>NUCLEOTIDE SEQUENCE [LARGE SCALE GENOMIC DNA]</scope>
    <source>
        <strain evidence="9">DSM 13327</strain>
    </source>
</reference>
<sequence>MLTAFDKSLLNIIQTDLSFEKRPFALVAEKLETTETIVIERLKFLKEHGFIRRIGPFFDSTKLGYIGTLVALEVKAEYISQVAEVINSYYGVTHNYEREADLNLWFTLLSPNLLKQDEILETIRNLEGVVRLLNLPATQKFKVSVQFSLT</sequence>
<dbReference type="EC" id="4.1.1.111" evidence="4"/>
<gene>
    <name evidence="8" type="ORF">SAMN04490355_1012116</name>
</gene>
<dbReference type="Gene3D" id="3.30.70.3460">
    <property type="match status" value="1"/>
</dbReference>
<evidence type="ECO:0000313" key="8">
    <source>
        <dbReference type="EMBL" id="SFL66363.1"/>
    </source>
</evidence>
<dbReference type="EMBL" id="FOTS01000012">
    <property type="protein sequence ID" value="SFL66363.1"/>
    <property type="molecule type" value="Genomic_DNA"/>
</dbReference>
<dbReference type="RefSeq" id="WP_090935299.1">
    <property type="nucleotide sequence ID" value="NZ_FOTS01000012.1"/>
</dbReference>
<protein>
    <recommendedName>
        <fullName evidence="4">siroheme decarboxylase</fullName>
        <ecNumber evidence="4">4.1.1.111</ecNumber>
    </recommendedName>
</protein>
<dbReference type="Proteomes" id="UP000199520">
    <property type="component" value="Unassembled WGS sequence"/>
</dbReference>
<dbReference type="Pfam" id="PF22451">
    <property type="entry name" value="NirdL-like_HTH"/>
    <property type="match status" value="1"/>
</dbReference>
<keyword evidence="8" id="KW-0238">DNA-binding</keyword>
<dbReference type="PANTHER" id="PTHR43413">
    <property type="entry name" value="TRANSCRIPTIONAL REGULATOR, ASNC FAMILY"/>
    <property type="match status" value="1"/>
</dbReference>
<accession>A0A1I4JJH9</accession>
<dbReference type="Pfam" id="PF17805">
    <property type="entry name" value="AsnC_trans_reg2"/>
    <property type="match status" value="1"/>
</dbReference>
<evidence type="ECO:0000259" key="6">
    <source>
        <dbReference type="Pfam" id="PF17805"/>
    </source>
</evidence>
<proteinExistence type="inferred from homology"/>
<dbReference type="Gene3D" id="1.10.10.10">
    <property type="entry name" value="Winged helix-like DNA-binding domain superfamily/Winged helix DNA-binding domain"/>
    <property type="match status" value="1"/>
</dbReference>
<dbReference type="InterPro" id="IPR036388">
    <property type="entry name" value="WH-like_DNA-bd_sf"/>
</dbReference>
<evidence type="ECO:0000259" key="7">
    <source>
        <dbReference type="Pfam" id="PF22451"/>
    </source>
</evidence>
<evidence type="ECO:0000256" key="4">
    <source>
        <dbReference type="ARBA" id="ARBA00023471"/>
    </source>
</evidence>
<keyword evidence="1" id="KW-0456">Lyase</keyword>
<evidence type="ECO:0000256" key="5">
    <source>
        <dbReference type="ARBA" id="ARBA00048470"/>
    </source>
</evidence>
<evidence type="ECO:0000256" key="1">
    <source>
        <dbReference type="ARBA" id="ARBA00023239"/>
    </source>
</evidence>
<dbReference type="InterPro" id="IPR050684">
    <property type="entry name" value="HTH-Siroheme_Decarb"/>
</dbReference>
<comment type="similarity">
    <text evidence="3">Belongs to the Ahb/Nir family.</text>
</comment>
<dbReference type="SUPFAM" id="SSF46785">
    <property type="entry name" value="Winged helix' DNA-binding domain"/>
    <property type="match status" value="1"/>
</dbReference>
<keyword evidence="9" id="KW-1185">Reference proteome</keyword>
<name>A0A1I4JJH9_9FIRM</name>
<dbReference type="AlphaFoldDB" id="A0A1I4JJH9"/>
<evidence type="ECO:0000256" key="2">
    <source>
        <dbReference type="ARBA" id="ARBA00023444"/>
    </source>
</evidence>
<dbReference type="OrthoDB" id="9806536at2"/>
<feature type="domain" description="Siroheme decarboxylase AsnC-like ligand binding" evidence="6">
    <location>
        <begin position="62"/>
        <end position="142"/>
    </location>
</feature>
<dbReference type="GO" id="GO:0016829">
    <property type="term" value="F:lyase activity"/>
    <property type="evidence" value="ECO:0007669"/>
    <property type="project" value="UniProtKB-KW"/>
</dbReference>
<organism evidence="8 9">
    <name type="scientific">Pelosinus propionicus DSM 13327</name>
    <dbReference type="NCBI Taxonomy" id="1123291"/>
    <lineage>
        <taxon>Bacteria</taxon>
        <taxon>Bacillati</taxon>
        <taxon>Bacillota</taxon>
        <taxon>Negativicutes</taxon>
        <taxon>Selenomonadales</taxon>
        <taxon>Sporomusaceae</taxon>
        <taxon>Pelosinus</taxon>
    </lineage>
</organism>
<dbReference type="InterPro" id="IPR036390">
    <property type="entry name" value="WH_DNA-bd_sf"/>
</dbReference>
<feature type="domain" description="Siroheme decarboxylase NirL-like HTH" evidence="7">
    <location>
        <begin position="6"/>
        <end position="52"/>
    </location>
</feature>